<dbReference type="Proteomes" id="UP000829291">
    <property type="component" value="Chromosome 2"/>
</dbReference>
<dbReference type="GeneID" id="107217828"/>
<reference evidence="8 9" key="1">
    <citation type="submission" date="2025-05" db="UniProtKB">
        <authorList>
            <consortium name="RefSeq"/>
        </authorList>
    </citation>
    <scope>IDENTIFICATION</scope>
    <source>
        <tissue evidence="8 9">Thorax and Abdomen</tissue>
    </source>
</reference>
<keyword evidence="1" id="KW-0479">Metal-binding</keyword>
<dbReference type="SMART" id="SM00980">
    <property type="entry name" value="THAP"/>
    <property type="match status" value="1"/>
</dbReference>
<dbReference type="RefSeq" id="XP_046587569.1">
    <property type="nucleotide sequence ID" value="XM_046731613.1"/>
</dbReference>
<evidence type="ECO:0000256" key="1">
    <source>
        <dbReference type="ARBA" id="ARBA00022723"/>
    </source>
</evidence>
<evidence type="ECO:0000256" key="5">
    <source>
        <dbReference type="PROSITE-ProRule" id="PRU00309"/>
    </source>
</evidence>
<dbReference type="Pfam" id="PF05485">
    <property type="entry name" value="THAP"/>
    <property type="match status" value="1"/>
</dbReference>
<dbReference type="RefSeq" id="XP_046587570.1">
    <property type="nucleotide sequence ID" value="XM_046731614.1"/>
</dbReference>
<keyword evidence="2 5" id="KW-0863">Zinc-finger</keyword>
<evidence type="ECO:0000256" key="3">
    <source>
        <dbReference type="ARBA" id="ARBA00022833"/>
    </source>
</evidence>
<evidence type="ECO:0000256" key="4">
    <source>
        <dbReference type="ARBA" id="ARBA00023125"/>
    </source>
</evidence>
<dbReference type="PROSITE" id="PS50950">
    <property type="entry name" value="ZF_THAP"/>
    <property type="match status" value="1"/>
</dbReference>
<dbReference type="InterPro" id="IPR038441">
    <property type="entry name" value="THAP_Znf_sf"/>
</dbReference>
<protein>
    <submittedName>
        <fullName evidence="8 9">Uncharacterized protein LOC107217828 isoform X1</fullName>
    </submittedName>
</protein>
<feature type="domain" description="THAP-type" evidence="6">
    <location>
        <begin position="1"/>
        <end position="91"/>
    </location>
</feature>
<evidence type="ECO:0000313" key="7">
    <source>
        <dbReference type="Proteomes" id="UP000829291"/>
    </source>
</evidence>
<dbReference type="SMART" id="SM00692">
    <property type="entry name" value="DM3"/>
    <property type="match status" value="1"/>
</dbReference>
<dbReference type="InterPro" id="IPR006612">
    <property type="entry name" value="THAP_Znf"/>
</dbReference>
<evidence type="ECO:0000313" key="8">
    <source>
        <dbReference type="RefSeq" id="XP_046587568.1"/>
    </source>
</evidence>
<sequence length="275" mass="31766">MPSCIALNCTNVSAEARKSKRQKLLEKKYKVTFHRLPKDPTKRQKWLDSLCIPEPRGASPMICSIHFPENAFDRTSQSCVRLREFAIPYGPLDEEFHITLHKSDQSRLPQSLKQKTVSQINHQEVEDDPEEVKYLDEENFSDDDEKFDELSNSEGIPYVIDDTSERKLYVDRSTSVSPRDFINDVPLKKEPKVSVTRSTSVSPQHTEDSTKTQFFRTVLMNTKKMYVHKIKMLQQKQRRTANKLANMRAILNVLKKKNLLGAKELANLQENVLAS</sequence>
<evidence type="ECO:0000259" key="6">
    <source>
        <dbReference type="PROSITE" id="PS50950"/>
    </source>
</evidence>
<dbReference type="InterPro" id="IPR026521">
    <property type="entry name" value="THAP2"/>
</dbReference>
<organism evidence="7 9">
    <name type="scientific">Neodiprion lecontei</name>
    <name type="common">Redheaded pine sawfly</name>
    <dbReference type="NCBI Taxonomy" id="441921"/>
    <lineage>
        <taxon>Eukaryota</taxon>
        <taxon>Metazoa</taxon>
        <taxon>Ecdysozoa</taxon>
        <taxon>Arthropoda</taxon>
        <taxon>Hexapoda</taxon>
        <taxon>Insecta</taxon>
        <taxon>Pterygota</taxon>
        <taxon>Neoptera</taxon>
        <taxon>Endopterygota</taxon>
        <taxon>Hymenoptera</taxon>
        <taxon>Tenthredinoidea</taxon>
        <taxon>Diprionidae</taxon>
        <taxon>Diprioninae</taxon>
        <taxon>Neodiprion</taxon>
    </lineage>
</organism>
<dbReference type="PANTHER" id="PTHR47696:SF2">
    <property type="entry name" value="PROVISIONAL ORTHOLOG OF THAP DOMAIN CONTAINING 1"/>
    <property type="match status" value="1"/>
</dbReference>
<dbReference type="SUPFAM" id="SSF57716">
    <property type="entry name" value="Glucocorticoid receptor-like (DNA-binding domain)"/>
    <property type="match status" value="1"/>
</dbReference>
<dbReference type="PANTHER" id="PTHR47696">
    <property type="entry name" value="THAP DOMAIN-CONTAINING PROTEIN 2"/>
    <property type="match status" value="1"/>
</dbReference>
<keyword evidence="4 5" id="KW-0238">DNA-binding</keyword>
<evidence type="ECO:0000256" key="2">
    <source>
        <dbReference type="ARBA" id="ARBA00022771"/>
    </source>
</evidence>
<dbReference type="RefSeq" id="XP_046587568.1">
    <property type="nucleotide sequence ID" value="XM_046731612.1"/>
</dbReference>
<keyword evidence="3" id="KW-0862">Zinc</keyword>
<proteinExistence type="predicted"/>
<dbReference type="Gene3D" id="6.20.210.20">
    <property type="entry name" value="THAP domain"/>
    <property type="match status" value="1"/>
</dbReference>
<name>A0ABM3FHS8_NEOLC</name>
<keyword evidence="7" id="KW-1185">Reference proteome</keyword>
<evidence type="ECO:0000313" key="9">
    <source>
        <dbReference type="RefSeq" id="XP_046587569.1"/>
    </source>
</evidence>
<gene>
    <name evidence="8 9 10" type="primary">LOC107217828</name>
</gene>
<accession>A0ABM3FHS8</accession>
<evidence type="ECO:0000313" key="10">
    <source>
        <dbReference type="RefSeq" id="XP_046587570.1"/>
    </source>
</evidence>